<dbReference type="FunFam" id="3.40.50.300:FF:000006">
    <property type="entry name" value="DNA-binding transcriptional regulator NtrC"/>
    <property type="match status" value="1"/>
</dbReference>
<feature type="domain" description="PAC" evidence="10">
    <location>
        <begin position="76"/>
        <end position="127"/>
    </location>
</feature>
<dbReference type="SMART" id="SM00382">
    <property type="entry name" value="AAA"/>
    <property type="match status" value="1"/>
</dbReference>
<name>F7NGM7_9FIRM</name>
<dbReference type="PROSITE" id="PS50113">
    <property type="entry name" value="PAC"/>
    <property type="match status" value="1"/>
</dbReference>
<feature type="domain" description="Sigma-54 factor interaction" evidence="8">
    <location>
        <begin position="150"/>
        <end position="380"/>
    </location>
</feature>
<dbReference type="PROSITE" id="PS50112">
    <property type="entry name" value="PAS"/>
    <property type="match status" value="1"/>
</dbReference>
<dbReference type="InterPro" id="IPR002078">
    <property type="entry name" value="Sigma_54_int"/>
</dbReference>
<keyword evidence="12" id="KW-1185">Reference proteome</keyword>
<dbReference type="STRING" id="1009370.ALO_06075"/>
<dbReference type="InterPro" id="IPR000700">
    <property type="entry name" value="PAS-assoc_C"/>
</dbReference>
<evidence type="ECO:0000259" key="10">
    <source>
        <dbReference type="PROSITE" id="PS50113"/>
    </source>
</evidence>
<organism evidence="11 12">
    <name type="scientific">Acetonema longum DSM 6540</name>
    <dbReference type="NCBI Taxonomy" id="1009370"/>
    <lineage>
        <taxon>Bacteria</taxon>
        <taxon>Bacillati</taxon>
        <taxon>Bacillota</taxon>
        <taxon>Negativicutes</taxon>
        <taxon>Acetonemataceae</taxon>
        <taxon>Acetonema</taxon>
    </lineage>
</organism>
<dbReference type="InterPro" id="IPR025944">
    <property type="entry name" value="Sigma_54_int_dom_CS"/>
</dbReference>
<evidence type="ECO:0000256" key="7">
    <source>
        <dbReference type="SAM" id="Coils"/>
    </source>
</evidence>
<comment type="caution">
    <text evidence="11">The sequence shown here is derived from an EMBL/GenBank/DDBJ whole genome shotgun (WGS) entry which is preliminary data.</text>
</comment>
<dbReference type="SUPFAM" id="SSF46689">
    <property type="entry name" value="Homeodomain-like"/>
    <property type="match status" value="1"/>
</dbReference>
<dbReference type="OrthoDB" id="9803970at2"/>
<dbReference type="InterPro" id="IPR013656">
    <property type="entry name" value="PAS_4"/>
</dbReference>
<dbReference type="InterPro" id="IPR035965">
    <property type="entry name" value="PAS-like_dom_sf"/>
</dbReference>
<evidence type="ECO:0000256" key="4">
    <source>
        <dbReference type="ARBA" id="ARBA00023015"/>
    </source>
</evidence>
<dbReference type="SUPFAM" id="SSF52540">
    <property type="entry name" value="P-loop containing nucleoside triphosphate hydrolases"/>
    <property type="match status" value="1"/>
</dbReference>
<dbReference type="GO" id="GO:0005524">
    <property type="term" value="F:ATP binding"/>
    <property type="evidence" value="ECO:0007669"/>
    <property type="project" value="UniProtKB-KW"/>
</dbReference>
<evidence type="ECO:0000313" key="12">
    <source>
        <dbReference type="Proteomes" id="UP000003240"/>
    </source>
</evidence>
<feature type="domain" description="PAS" evidence="9">
    <location>
        <begin position="8"/>
        <end position="59"/>
    </location>
</feature>
<dbReference type="GO" id="GO:0003677">
    <property type="term" value="F:DNA binding"/>
    <property type="evidence" value="ECO:0007669"/>
    <property type="project" value="UniProtKB-KW"/>
</dbReference>
<dbReference type="Proteomes" id="UP000003240">
    <property type="component" value="Unassembled WGS sequence"/>
</dbReference>
<dbReference type="CDD" id="cd00130">
    <property type="entry name" value="PAS"/>
    <property type="match status" value="1"/>
</dbReference>
<dbReference type="Gene3D" id="1.10.8.60">
    <property type="match status" value="1"/>
</dbReference>
<dbReference type="SMART" id="SM00091">
    <property type="entry name" value="PAS"/>
    <property type="match status" value="1"/>
</dbReference>
<protein>
    <recommendedName>
        <fullName evidence="6">HTH-type transcriptional regulatory protein TyrR</fullName>
    </recommendedName>
</protein>
<evidence type="ECO:0000256" key="5">
    <source>
        <dbReference type="ARBA" id="ARBA00023163"/>
    </source>
</evidence>
<evidence type="ECO:0000313" key="11">
    <source>
        <dbReference type="EMBL" id="EGO64831.1"/>
    </source>
</evidence>
<dbReference type="EMBL" id="AFGF01000049">
    <property type="protein sequence ID" value="EGO64831.1"/>
    <property type="molecule type" value="Genomic_DNA"/>
</dbReference>
<dbReference type="PANTHER" id="PTHR32071:SF119">
    <property type="entry name" value="SIGMA L-DEPENDENT TRANSCRIPTIONAL REGULATOR YPLP-RELATED"/>
    <property type="match status" value="1"/>
</dbReference>
<keyword evidence="2" id="KW-0058">Aromatic hydrocarbons catabolism</keyword>
<evidence type="ECO:0000259" key="9">
    <source>
        <dbReference type="PROSITE" id="PS50112"/>
    </source>
</evidence>
<evidence type="ECO:0000259" key="8">
    <source>
        <dbReference type="PROSITE" id="PS50045"/>
    </source>
</evidence>
<dbReference type="eggNOG" id="COG3829">
    <property type="taxonomic scope" value="Bacteria"/>
</dbReference>
<dbReference type="Gene3D" id="3.30.450.20">
    <property type="entry name" value="PAS domain"/>
    <property type="match status" value="1"/>
</dbReference>
<sequence length="462" mass="51771">MESPVDIDPSLLLKIIDSSYDGIFITSHEGVILYCNEAYSRISGLNAASIRGQKIEDLVAGTEIPDACSPDVIRTQRPITKMIDYYQGVSALVTSVPVFDSAGSLVWVFSNVRDITELVTLQEQLKSTSDLNAEYQRQLRQIQDQEQNILLANSPMMVNILRLADRVAGVSSPVLIQGEAGVGKDLLARYIHDRIDTPAARPFIHINCSAIPEELLEAELFGYEPGAFSGASEQGKAGLFELAGNGTLFLDEIGEMPLSLQVKLLDVLQTNQVHRVGGTKSIRVNPRIIAATNKQLETLIRENRFRQDLYYRLSVIPIYIPPLRERKEDLVSLISYFLNRKNRKFGMKRRIDSQVIEILSEYPWPGNVRELKNVIERMVVTADGNTIDESCIPVQILQMAGKTHFIATPDYFSTYDLKTILAEVEREVIKKSLAVFGSLRKAAFHLGVDLSTLVRKKKKYNL</sequence>
<evidence type="ECO:0000256" key="3">
    <source>
        <dbReference type="ARBA" id="ARBA00022840"/>
    </source>
</evidence>
<dbReference type="RefSeq" id="WP_004093842.1">
    <property type="nucleotide sequence ID" value="NZ_AFGF01000049.1"/>
</dbReference>
<reference evidence="11 12" key="1">
    <citation type="journal article" date="2011" name="EMBO J.">
        <title>Structural diversity of bacterial flagellar motors.</title>
        <authorList>
            <person name="Chen S."/>
            <person name="Beeby M."/>
            <person name="Murphy G.E."/>
            <person name="Leadbetter J.R."/>
            <person name="Hendrixson D.R."/>
            <person name="Briegel A."/>
            <person name="Li Z."/>
            <person name="Shi J."/>
            <person name="Tocheva E.I."/>
            <person name="Muller A."/>
            <person name="Dobro M.J."/>
            <person name="Jensen G.J."/>
        </authorList>
    </citation>
    <scope>NUCLEOTIDE SEQUENCE [LARGE SCALE GENOMIC DNA]</scope>
    <source>
        <strain evidence="11 12">DSM 6540</strain>
    </source>
</reference>
<dbReference type="GO" id="GO:0006355">
    <property type="term" value="P:regulation of DNA-templated transcription"/>
    <property type="evidence" value="ECO:0007669"/>
    <property type="project" value="InterPro"/>
</dbReference>
<dbReference type="NCBIfam" id="TIGR00229">
    <property type="entry name" value="sensory_box"/>
    <property type="match status" value="1"/>
</dbReference>
<dbReference type="PANTHER" id="PTHR32071">
    <property type="entry name" value="TRANSCRIPTIONAL REGULATORY PROTEIN"/>
    <property type="match status" value="1"/>
</dbReference>
<dbReference type="AlphaFoldDB" id="F7NGM7"/>
<evidence type="ECO:0000256" key="6">
    <source>
        <dbReference type="ARBA" id="ARBA00029500"/>
    </source>
</evidence>
<dbReference type="Pfam" id="PF18024">
    <property type="entry name" value="HTH_50"/>
    <property type="match status" value="1"/>
</dbReference>
<evidence type="ECO:0000256" key="2">
    <source>
        <dbReference type="ARBA" id="ARBA00022797"/>
    </source>
</evidence>
<gene>
    <name evidence="11" type="ORF">ALO_06075</name>
</gene>
<dbReference type="Pfam" id="PF00158">
    <property type="entry name" value="Sigma54_activat"/>
    <property type="match status" value="1"/>
</dbReference>
<dbReference type="CDD" id="cd00009">
    <property type="entry name" value="AAA"/>
    <property type="match status" value="1"/>
</dbReference>
<dbReference type="Gene3D" id="1.10.10.60">
    <property type="entry name" value="Homeodomain-like"/>
    <property type="match status" value="1"/>
</dbReference>
<keyword evidence="7" id="KW-0175">Coiled coil</keyword>
<dbReference type="PROSITE" id="PS50045">
    <property type="entry name" value="SIGMA54_INTERACT_4"/>
    <property type="match status" value="1"/>
</dbReference>
<keyword evidence="4" id="KW-0805">Transcription regulation</keyword>
<dbReference type="InterPro" id="IPR003593">
    <property type="entry name" value="AAA+_ATPase"/>
</dbReference>
<keyword evidence="1" id="KW-0547">Nucleotide-binding</keyword>
<dbReference type="InterPro" id="IPR000014">
    <property type="entry name" value="PAS"/>
</dbReference>
<keyword evidence="5" id="KW-0804">Transcription</keyword>
<dbReference type="InterPro" id="IPR027417">
    <property type="entry name" value="P-loop_NTPase"/>
</dbReference>
<dbReference type="InterPro" id="IPR009057">
    <property type="entry name" value="Homeodomain-like_sf"/>
</dbReference>
<proteinExistence type="predicted"/>
<dbReference type="PROSITE" id="PS00688">
    <property type="entry name" value="SIGMA54_INTERACT_3"/>
    <property type="match status" value="1"/>
</dbReference>
<dbReference type="Pfam" id="PF25601">
    <property type="entry name" value="AAA_lid_14"/>
    <property type="match status" value="1"/>
</dbReference>
<dbReference type="InterPro" id="IPR058031">
    <property type="entry name" value="AAA_lid_NorR"/>
</dbReference>
<dbReference type="Gene3D" id="3.40.50.300">
    <property type="entry name" value="P-loop containing nucleotide triphosphate hydrolases"/>
    <property type="match status" value="1"/>
</dbReference>
<dbReference type="Pfam" id="PF08448">
    <property type="entry name" value="PAS_4"/>
    <property type="match status" value="1"/>
</dbReference>
<dbReference type="SUPFAM" id="SSF55785">
    <property type="entry name" value="PYP-like sensor domain (PAS domain)"/>
    <property type="match status" value="1"/>
</dbReference>
<feature type="coiled-coil region" evidence="7">
    <location>
        <begin position="118"/>
        <end position="152"/>
    </location>
</feature>
<accession>F7NGM7</accession>
<evidence type="ECO:0000256" key="1">
    <source>
        <dbReference type="ARBA" id="ARBA00022741"/>
    </source>
</evidence>
<keyword evidence="3" id="KW-0067">ATP-binding</keyword>
<dbReference type="InterPro" id="IPR030828">
    <property type="entry name" value="HTH_TyrR"/>
</dbReference>